<feature type="region of interest" description="Disordered" evidence="1">
    <location>
        <begin position="49"/>
        <end position="150"/>
    </location>
</feature>
<feature type="non-terminal residue" evidence="2">
    <location>
        <position position="1"/>
    </location>
</feature>
<comment type="caution">
    <text evidence="2">The sequence shown here is derived from an EMBL/GenBank/DDBJ whole genome shotgun (WGS) entry which is preliminary data.</text>
</comment>
<feature type="region of interest" description="Disordered" evidence="1">
    <location>
        <begin position="1"/>
        <end position="24"/>
    </location>
</feature>
<proteinExistence type="predicted"/>
<feature type="non-terminal residue" evidence="2">
    <location>
        <position position="150"/>
    </location>
</feature>
<organism evidence="2 3">
    <name type="scientific">Prorocentrum cordatum</name>
    <dbReference type="NCBI Taxonomy" id="2364126"/>
    <lineage>
        <taxon>Eukaryota</taxon>
        <taxon>Sar</taxon>
        <taxon>Alveolata</taxon>
        <taxon>Dinophyceae</taxon>
        <taxon>Prorocentrales</taxon>
        <taxon>Prorocentraceae</taxon>
        <taxon>Prorocentrum</taxon>
    </lineage>
</organism>
<evidence type="ECO:0008006" key="4">
    <source>
        <dbReference type="Google" id="ProtNLM"/>
    </source>
</evidence>
<feature type="compositionally biased region" description="Low complexity" evidence="1">
    <location>
        <begin position="1"/>
        <end position="15"/>
    </location>
</feature>
<dbReference type="Proteomes" id="UP001189429">
    <property type="component" value="Unassembled WGS sequence"/>
</dbReference>
<evidence type="ECO:0000313" key="3">
    <source>
        <dbReference type="Proteomes" id="UP001189429"/>
    </source>
</evidence>
<gene>
    <name evidence="2" type="ORF">PCOR1329_LOCUS64248</name>
</gene>
<evidence type="ECO:0000256" key="1">
    <source>
        <dbReference type="SAM" id="MobiDB-lite"/>
    </source>
</evidence>
<keyword evidence="3" id="KW-1185">Reference proteome</keyword>
<sequence length="150" mass="15666">RDGAAAAAARGSPAGRARRWAGSYGWPGLPRACGPAMNKVMSGYFDDAHRGLMRQQQQGGGGGTSASSSTVQLPPLRAEGSSQKLAGIGGAAEAEGYPGGGDKISFLQPSHSMGSLDFSQDQISRGVQQERYQQSLQDNSKLSKKIRSLQ</sequence>
<name>A0ABN9W5J3_9DINO</name>
<feature type="compositionally biased region" description="Polar residues" evidence="1">
    <location>
        <begin position="107"/>
        <end position="140"/>
    </location>
</feature>
<reference evidence="2" key="1">
    <citation type="submission" date="2023-10" db="EMBL/GenBank/DDBJ databases">
        <authorList>
            <person name="Chen Y."/>
            <person name="Shah S."/>
            <person name="Dougan E. K."/>
            <person name="Thang M."/>
            <person name="Chan C."/>
        </authorList>
    </citation>
    <scope>NUCLEOTIDE SEQUENCE [LARGE SCALE GENOMIC DNA]</scope>
</reference>
<protein>
    <recommendedName>
        <fullName evidence="4">Protein CASP</fullName>
    </recommendedName>
</protein>
<accession>A0ABN9W5J3</accession>
<dbReference type="EMBL" id="CAUYUJ010018180">
    <property type="protein sequence ID" value="CAK0881397.1"/>
    <property type="molecule type" value="Genomic_DNA"/>
</dbReference>
<evidence type="ECO:0000313" key="2">
    <source>
        <dbReference type="EMBL" id="CAK0881397.1"/>
    </source>
</evidence>